<dbReference type="Pfam" id="PF00293">
    <property type="entry name" value="NUDIX"/>
    <property type="match status" value="1"/>
</dbReference>
<reference evidence="4 5" key="1">
    <citation type="submission" date="2019-12" db="EMBL/GenBank/DDBJ databases">
        <title>Isolation and characterization of three novel carbon monoxide-oxidizing members of Halobacteria from salione crusts and soils.</title>
        <authorList>
            <person name="Myers M.R."/>
            <person name="King G.M."/>
        </authorList>
    </citation>
    <scope>NUCLEOTIDE SEQUENCE [LARGE SCALE GENOMIC DNA]</scope>
    <source>
        <strain evidence="4 5">PCN9</strain>
    </source>
</reference>
<dbReference type="PROSITE" id="PS00893">
    <property type="entry name" value="NUDIX_BOX"/>
    <property type="match status" value="1"/>
</dbReference>
<dbReference type="CDD" id="cd02883">
    <property type="entry name" value="NUDIX_Hydrolase"/>
    <property type="match status" value="1"/>
</dbReference>
<organism evidence="4 5">
    <name type="scientific">Halobacterium bonnevillei</name>
    <dbReference type="NCBI Taxonomy" id="2692200"/>
    <lineage>
        <taxon>Archaea</taxon>
        <taxon>Methanobacteriati</taxon>
        <taxon>Methanobacteriota</taxon>
        <taxon>Stenosarchaea group</taxon>
        <taxon>Halobacteria</taxon>
        <taxon>Halobacteriales</taxon>
        <taxon>Halobacteriaceae</taxon>
        <taxon>Halobacterium</taxon>
    </lineage>
</organism>
<evidence type="ECO:0000313" key="4">
    <source>
        <dbReference type="EMBL" id="MXR20256.1"/>
    </source>
</evidence>
<keyword evidence="2" id="KW-0378">Hydrolase</keyword>
<dbReference type="PANTHER" id="PTHR43046:SF16">
    <property type="entry name" value="ADP-RIBOSE PYROPHOSPHATASE YJHB-RELATED"/>
    <property type="match status" value="1"/>
</dbReference>
<keyword evidence="5" id="KW-1185">Reference proteome</keyword>
<dbReference type="InterPro" id="IPR020084">
    <property type="entry name" value="NUDIX_hydrolase_CS"/>
</dbReference>
<dbReference type="PROSITE" id="PS51462">
    <property type="entry name" value="NUDIX"/>
    <property type="match status" value="1"/>
</dbReference>
<dbReference type="InterPro" id="IPR015797">
    <property type="entry name" value="NUDIX_hydrolase-like_dom_sf"/>
</dbReference>
<dbReference type="AlphaFoldDB" id="A0A6B0SI77"/>
<dbReference type="GO" id="GO:0016787">
    <property type="term" value="F:hydrolase activity"/>
    <property type="evidence" value="ECO:0007669"/>
    <property type="project" value="UniProtKB-KW"/>
</dbReference>
<evidence type="ECO:0000259" key="3">
    <source>
        <dbReference type="PROSITE" id="PS51462"/>
    </source>
</evidence>
<dbReference type="Proteomes" id="UP000471521">
    <property type="component" value="Unassembled WGS sequence"/>
</dbReference>
<evidence type="ECO:0000256" key="1">
    <source>
        <dbReference type="ARBA" id="ARBA00001946"/>
    </source>
</evidence>
<gene>
    <name evidence="4" type="ORF">GRX66_06430</name>
</gene>
<dbReference type="EMBL" id="WUUU01000034">
    <property type="protein sequence ID" value="MXR20256.1"/>
    <property type="molecule type" value="Genomic_DNA"/>
</dbReference>
<feature type="domain" description="Nudix hydrolase" evidence="3">
    <location>
        <begin position="15"/>
        <end position="192"/>
    </location>
</feature>
<dbReference type="InterPro" id="IPR000086">
    <property type="entry name" value="NUDIX_hydrolase_dom"/>
</dbReference>
<evidence type="ECO:0000256" key="2">
    <source>
        <dbReference type="ARBA" id="ARBA00022801"/>
    </source>
</evidence>
<sequence length="192" mass="21472">MTALNETFVEEQISRLRDEYGGVPVDDGTVEVAPAEFPEYVQNARDGYVGSAYAWVVRQPDQAGEPSETYSGPEETRERALLILPRGGSAWGVPGGGREGDEAFEETAVREVREEAGVDCEITDLWHLEHLRWQSEDDADDRVTHTLHAFFDGEYVDGTLGVQQAEVNGAAWFAERPERLDSYAEQRADLFF</sequence>
<dbReference type="Gene3D" id="3.90.79.10">
    <property type="entry name" value="Nucleoside Triphosphate Pyrophosphohydrolase"/>
    <property type="match status" value="1"/>
</dbReference>
<comment type="cofactor">
    <cofactor evidence="1">
        <name>Mg(2+)</name>
        <dbReference type="ChEBI" id="CHEBI:18420"/>
    </cofactor>
</comment>
<dbReference type="SUPFAM" id="SSF55811">
    <property type="entry name" value="Nudix"/>
    <property type="match status" value="1"/>
</dbReference>
<name>A0A6B0SI77_9EURY</name>
<dbReference type="OrthoDB" id="313151at2157"/>
<protein>
    <submittedName>
        <fullName evidence="4">NUDIX domain-containing protein</fullName>
    </submittedName>
</protein>
<proteinExistence type="predicted"/>
<comment type="caution">
    <text evidence="4">The sequence shown here is derived from an EMBL/GenBank/DDBJ whole genome shotgun (WGS) entry which is preliminary data.</text>
</comment>
<dbReference type="PANTHER" id="PTHR43046">
    <property type="entry name" value="GDP-MANNOSE MANNOSYL HYDROLASE"/>
    <property type="match status" value="1"/>
</dbReference>
<dbReference type="RefSeq" id="WP_159525810.1">
    <property type="nucleotide sequence ID" value="NZ_WUUU01000034.1"/>
</dbReference>
<accession>A0A6B0SI77</accession>
<evidence type="ECO:0000313" key="5">
    <source>
        <dbReference type="Proteomes" id="UP000471521"/>
    </source>
</evidence>